<sequence length="116" mass="12990">MMSVTPKYLQETKLGCETKGNDASIVMSDKNPGTLARLLLVSRGLIRYWSMWFCSANKSGIRVVNESENSKVLTYTCLNKVNFEFKFDEGISSQPIPSSSCQKKTLIALEETLEGR</sequence>
<proteinExistence type="predicted"/>
<evidence type="ECO:0000313" key="2">
    <source>
        <dbReference type="Proteomes" id="UP001153954"/>
    </source>
</evidence>
<keyword evidence="2" id="KW-1185">Reference proteome</keyword>
<comment type="caution">
    <text evidence="1">The sequence shown here is derived from an EMBL/GenBank/DDBJ whole genome shotgun (WGS) entry which is preliminary data.</text>
</comment>
<dbReference type="AlphaFoldDB" id="A0AAU9UKU7"/>
<organism evidence="1 2">
    <name type="scientific">Euphydryas editha</name>
    <name type="common">Edith's checkerspot</name>
    <dbReference type="NCBI Taxonomy" id="104508"/>
    <lineage>
        <taxon>Eukaryota</taxon>
        <taxon>Metazoa</taxon>
        <taxon>Ecdysozoa</taxon>
        <taxon>Arthropoda</taxon>
        <taxon>Hexapoda</taxon>
        <taxon>Insecta</taxon>
        <taxon>Pterygota</taxon>
        <taxon>Neoptera</taxon>
        <taxon>Endopterygota</taxon>
        <taxon>Lepidoptera</taxon>
        <taxon>Glossata</taxon>
        <taxon>Ditrysia</taxon>
        <taxon>Papilionoidea</taxon>
        <taxon>Nymphalidae</taxon>
        <taxon>Nymphalinae</taxon>
        <taxon>Euphydryas</taxon>
    </lineage>
</organism>
<reference evidence="1" key="1">
    <citation type="submission" date="2022-03" db="EMBL/GenBank/DDBJ databases">
        <authorList>
            <person name="Tunstrom K."/>
        </authorList>
    </citation>
    <scope>NUCLEOTIDE SEQUENCE</scope>
</reference>
<name>A0AAU9UKU7_EUPED</name>
<evidence type="ECO:0000313" key="1">
    <source>
        <dbReference type="EMBL" id="CAH2100339.1"/>
    </source>
</evidence>
<dbReference type="Proteomes" id="UP001153954">
    <property type="component" value="Unassembled WGS sequence"/>
</dbReference>
<accession>A0AAU9UKU7</accession>
<protein>
    <submittedName>
        <fullName evidence="1">Uncharacterized protein</fullName>
    </submittedName>
</protein>
<dbReference type="EMBL" id="CAKOGL010000022">
    <property type="protein sequence ID" value="CAH2100339.1"/>
    <property type="molecule type" value="Genomic_DNA"/>
</dbReference>
<gene>
    <name evidence="1" type="ORF">EEDITHA_LOCUS15217</name>
</gene>